<keyword evidence="2" id="KW-1185">Reference proteome</keyword>
<dbReference type="InterPro" id="IPR013207">
    <property type="entry name" value="LGFP"/>
</dbReference>
<dbReference type="Proteomes" id="UP000011760">
    <property type="component" value="Chromosome"/>
</dbReference>
<dbReference type="PATRIC" id="fig|1121353.3.peg.784"/>
<dbReference type="Pfam" id="PF08310">
    <property type="entry name" value="LGFP"/>
    <property type="match status" value="3"/>
</dbReference>
<sequence length="431" mass="47087">MGGSIYWHPNVGAHALTLYGMRQWGTLGWEAGPLGYPVSGPVDINIPLTQMQRFEGGDTYYNALTGGSVWGDIKKRYDEMGGSTHSIGIPITNEQSAGSEYLYNNFSNGTISWRSDRETRFMYKATQAVWEANGRENGVLGFPLSDEFADIPGVKHRVKFNDGEIFWGGILGAIALNGNAYAAWKSFEENSPLGYPIGLNFDPLVNAIETELGFIEDTLEGLRVSVENNDWIPGTEPIEDIILEDPESPSTLEIDPNLEPIDTSEESIVPTITNKAVSSAQILRTIYVKGGSKPVVIRFGAYNGKSGFGLVKASQKHNVTNQDTIAQVFIKGAAVQTENKTAISRQLNYYRVECSKVGPIVSCKQTKDIPVLAVSLIGHPKNYQMAGHPTRNNTRDTAPMGLLTIYCPNDKKLEKCDNFINLPATVAAAGN</sequence>
<dbReference type="AlphaFoldDB" id="M1UJZ5"/>
<name>M1UJZ5_9CORY</name>
<dbReference type="eggNOG" id="COG5479">
    <property type="taxonomic scope" value="Bacteria"/>
</dbReference>
<dbReference type="KEGG" id="ccn:H924_03815"/>
<dbReference type="STRING" id="1121353.H924_03815"/>
<gene>
    <name evidence="1" type="ORF">H924_03815</name>
</gene>
<evidence type="ECO:0000313" key="1">
    <source>
        <dbReference type="EMBL" id="AGG66209.1"/>
    </source>
</evidence>
<protein>
    <submittedName>
        <fullName evidence="1">Uncharacterized protein</fullName>
    </submittedName>
</protein>
<proteinExistence type="predicted"/>
<organism evidence="1 2">
    <name type="scientific">Corynebacterium callunae DSM 20147</name>
    <dbReference type="NCBI Taxonomy" id="1121353"/>
    <lineage>
        <taxon>Bacteria</taxon>
        <taxon>Bacillati</taxon>
        <taxon>Actinomycetota</taxon>
        <taxon>Actinomycetes</taxon>
        <taxon>Mycobacteriales</taxon>
        <taxon>Corynebacteriaceae</taxon>
        <taxon>Corynebacterium</taxon>
    </lineage>
</organism>
<dbReference type="HOGENOM" id="CLU_038903_0_0_11"/>
<reference evidence="1 2" key="1">
    <citation type="submission" date="2013-02" db="EMBL/GenBank/DDBJ databases">
        <title>The complete genome sequence of Corynebacterium callunae DSM 20147.</title>
        <authorList>
            <person name="Ruckert C."/>
            <person name="Albersmeier A."/>
            <person name="Kalinowski J."/>
        </authorList>
    </citation>
    <scope>NUCLEOTIDE SEQUENCE [LARGE SCALE GENOMIC DNA]</scope>
    <source>
        <strain evidence="1 2">DSM 20147</strain>
    </source>
</reference>
<accession>M1UJZ5</accession>
<dbReference type="EMBL" id="CP004354">
    <property type="protein sequence ID" value="AGG66209.1"/>
    <property type="molecule type" value="Genomic_DNA"/>
</dbReference>
<evidence type="ECO:0000313" key="2">
    <source>
        <dbReference type="Proteomes" id="UP000011760"/>
    </source>
</evidence>